<dbReference type="AlphaFoldDB" id="A0A5C5ZXS3"/>
<accession>A0A5C5ZXS3</accession>
<name>A0A5C5ZXS3_9BACT</name>
<dbReference type="InterPro" id="IPR013424">
    <property type="entry name" value="Ice-binding_C"/>
</dbReference>
<dbReference type="PROSITE" id="PS00018">
    <property type="entry name" value="EF_HAND_1"/>
    <property type="match status" value="2"/>
</dbReference>
<dbReference type="Gene3D" id="1.10.1330.10">
    <property type="entry name" value="Dockerin domain"/>
    <property type="match status" value="1"/>
</dbReference>
<dbReference type="EMBL" id="SJPR01000010">
    <property type="protein sequence ID" value="TWT92452.1"/>
    <property type="molecule type" value="Genomic_DNA"/>
</dbReference>
<dbReference type="OrthoDB" id="275765at2"/>
<protein>
    <recommendedName>
        <fullName evidence="1">Ice-binding protein C-terminal domain-containing protein</fullName>
    </recommendedName>
</protein>
<evidence type="ECO:0000259" key="1">
    <source>
        <dbReference type="Pfam" id="PF07589"/>
    </source>
</evidence>
<feature type="domain" description="Ice-binding protein C-terminal" evidence="1">
    <location>
        <begin position="286"/>
        <end position="307"/>
    </location>
</feature>
<dbReference type="Proteomes" id="UP000317421">
    <property type="component" value="Unassembled WGS sequence"/>
</dbReference>
<reference evidence="2 3" key="1">
    <citation type="submission" date="2019-02" db="EMBL/GenBank/DDBJ databases">
        <title>Deep-cultivation of Planctomycetes and their phenomic and genomic characterization uncovers novel biology.</title>
        <authorList>
            <person name="Wiegand S."/>
            <person name="Jogler M."/>
            <person name="Boedeker C."/>
            <person name="Pinto D."/>
            <person name="Vollmers J."/>
            <person name="Rivas-Marin E."/>
            <person name="Kohn T."/>
            <person name="Peeters S.H."/>
            <person name="Heuer A."/>
            <person name="Rast P."/>
            <person name="Oberbeckmann S."/>
            <person name="Bunk B."/>
            <person name="Jeske O."/>
            <person name="Meyerdierks A."/>
            <person name="Storesund J.E."/>
            <person name="Kallscheuer N."/>
            <person name="Luecker S."/>
            <person name="Lage O.M."/>
            <person name="Pohl T."/>
            <person name="Merkel B.J."/>
            <person name="Hornburger P."/>
            <person name="Mueller R.-W."/>
            <person name="Bruemmer F."/>
            <person name="Labrenz M."/>
            <person name="Spormann A.M."/>
            <person name="Op Den Camp H."/>
            <person name="Overmann J."/>
            <person name="Amann R."/>
            <person name="Jetten M.S.M."/>
            <person name="Mascher T."/>
            <person name="Medema M.H."/>
            <person name="Devos D.P."/>
            <person name="Kaster A.-K."/>
            <person name="Ovreas L."/>
            <person name="Rohde M."/>
            <person name="Galperin M.Y."/>
            <person name="Jogler C."/>
        </authorList>
    </citation>
    <scope>NUCLEOTIDE SEQUENCE [LARGE SCALE GENOMIC DNA]</scope>
    <source>
        <strain evidence="2 3">Pla108</strain>
    </source>
</reference>
<dbReference type="RefSeq" id="WP_146446750.1">
    <property type="nucleotide sequence ID" value="NZ_SJPR01000010.1"/>
</dbReference>
<dbReference type="GO" id="GO:0000272">
    <property type="term" value="P:polysaccharide catabolic process"/>
    <property type="evidence" value="ECO:0007669"/>
    <property type="project" value="InterPro"/>
</dbReference>
<proteinExistence type="predicted"/>
<dbReference type="InterPro" id="IPR036439">
    <property type="entry name" value="Dockerin_dom_sf"/>
</dbReference>
<dbReference type="Pfam" id="PF07589">
    <property type="entry name" value="PEP-CTERM"/>
    <property type="match status" value="1"/>
</dbReference>
<comment type="caution">
    <text evidence="2">The sequence shown here is derived from an EMBL/GenBank/DDBJ whole genome shotgun (WGS) entry which is preliminary data.</text>
</comment>
<sequence length="311" mass="33241">MTRLRNQPAWAALLIVIGLLSPSAAQKELLYDFETPEQHRENTPGTSVPPGWGSFGTITTDRGPTTDASAGETARFHSGDFDLPSDLPGNYGLVDVSDRFVPYRKDFSNYVGLSLDLKFKVFEALPYEGPIAIEVGIGFIVPGVGEDESLAVYSEPITLTESYDTYDVFFSDYTFVQSGAALENDLANNAFIKLRFSNTMENYGRGAFYYDEIYGILGSGPAGDADFDSDGDVDGNDFLVWQQGFGLASQTNKSAGDSNGDGVVDGADLGVWSGQFGSVGSTALGVPEPGALLLSGVALIAAAGRRKTQRR</sequence>
<evidence type="ECO:0000313" key="2">
    <source>
        <dbReference type="EMBL" id="TWT92452.1"/>
    </source>
</evidence>
<organism evidence="2 3">
    <name type="scientific">Botrimarina colliarenosi</name>
    <dbReference type="NCBI Taxonomy" id="2528001"/>
    <lineage>
        <taxon>Bacteria</taxon>
        <taxon>Pseudomonadati</taxon>
        <taxon>Planctomycetota</taxon>
        <taxon>Planctomycetia</taxon>
        <taxon>Pirellulales</taxon>
        <taxon>Lacipirellulaceae</taxon>
        <taxon>Botrimarina</taxon>
    </lineage>
</organism>
<evidence type="ECO:0000313" key="3">
    <source>
        <dbReference type="Proteomes" id="UP000317421"/>
    </source>
</evidence>
<dbReference type="InterPro" id="IPR018247">
    <property type="entry name" value="EF_Hand_1_Ca_BS"/>
</dbReference>
<gene>
    <name evidence="2" type="ORF">Pla108_40770</name>
</gene>
<keyword evidence="3" id="KW-1185">Reference proteome</keyword>